<evidence type="ECO:0000313" key="1">
    <source>
        <dbReference type="EMBL" id="KXN71681.1"/>
    </source>
</evidence>
<dbReference type="InterPro" id="IPR032675">
    <property type="entry name" value="LRR_dom_sf"/>
</dbReference>
<dbReference type="AlphaFoldDB" id="A0A137P9T6"/>
<sequence>MMNLTNIEDLPSSLLLDVSNYLALKDRVKINSANKYLYSCTLPSVWSRIDFTKTPTRDIGEIKKFGNLIRHAVVKDLDFVETQLSELNMIKYLEVNDGIEFLEANFYKLNRLNLARLETIKLTQNSFDMGFSWFSSNQAFSSLSSISVDGSNSLCLELLKVISTSTRIRLTNLKLNLDTLGDGLMDYIISQYSELNSLSLSTKFDTILASSTAVTDNLEDIQGLSLSKANWIELNLNLAYHNENLIDHIPLLNTLLNRTTLPSLTSLNYSEHFTHPNSSTTNPLALHRIPNLKYLSTNISIENTNLTKIDLINLKLISQELNPLTLQKLSSLKTLKRLVINSGGIKSLIPIGESIEASNLLHLELCNHCLSIDELILLLKWTPNLSTLTLSQLSIPAAFNNRYINLQKLTQLNINHQLLANSDYVRTLQRLFTNLKKLWIDLKFSLYPSSVNQFRSEFNDLVFCKE</sequence>
<gene>
    <name evidence="1" type="ORF">CONCODRAFT_169683</name>
</gene>
<proteinExistence type="predicted"/>
<dbReference type="Gene3D" id="3.80.10.10">
    <property type="entry name" value="Ribonuclease Inhibitor"/>
    <property type="match status" value="1"/>
</dbReference>
<accession>A0A137P9T6</accession>
<protein>
    <submittedName>
        <fullName evidence="1">Uncharacterized protein</fullName>
    </submittedName>
</protein>
<evidence type="ECO:0000313" key="2">
    <source>
        <dbReference type="Proteomes" id="UP000070444"/>
    </source>
</evidence>
<dbReference type="Proteomes" id="UP000070444">
    <property type="component" value="Unassembled WGS sequence"/>
</dbReference>
<reference evidence="1 2" key="1">
    <citation type="journal article" date="2015" name="Genome Biol. Evol.">
        <title>Phylogenomic analyses indicate that early fungi evolved digesting cell walls of algal ancestors of land plants.</title>
        <authorList>
            <person name="Chang Y."/>
            <person name="Wang S."/>
            <person name="Sekimoto S."/>
            <person name="Aerts A.L."/>
            <person name="Choi C."/>
            <person name="Clum A."/>
            <person name="LaButti K.M."/>
            <person name="Lindquist E.A."/>
            <person name="Yee Ngan C."/>
            <person name="Ohm R.A."/>
            <person name="Salamov A.A."/>
            <person name="Grigoriev I.V."/>
            <person name="Spatafora J.W."/>
            <person name="Berbee M.L."/>
        </authorList>
    </citation>
    <scope>NUCLEOTIDE SEQUENCE [LARGE SCALE GENOMIC DNA]</scope>
    <source>
        <strain evidence="1 2">NRRL 28638</strain>
    </source>
</reference>
<dbReference type="EMBL" id="KQ964469">
    <property type="protein sequence ID" value="KXN71681.1"/>
    <property type="molecule type" value="Genomic_DNA"/>
</dbReference>
<name>A0A137P9T6_CONC2</name>
<organism evidence="1 2">
    <name type="scientific">Conidiobolus coronatus (strain ATCC 28846 / CBS 209.66 / NRRL 28638)</name>
    <name type="common">Delacroixia coronata</name>
    <dbReference type="NCBI Taxonomy" id="796925"/>
    <lineage>
        <taxon>Eukaryota</taxon>
        <taxon>Fungi</taxon>
        <taxon>Fungi incertae sedis</taxon>
        <taxon>Zoopagomycota</taxon>
        <taxon>Entomophthoromycotina</taxon>
        <taxon>Entomophthoromycetes</taxon>
        <taxon>Entomophthorales</taxon>
        <taxon>Ancylistaceae</taxon>
        <taxon>Conidiobolus</taxon>
    </lineage>
</organism>
<keyword evidence="2" id="KW-1185">Reference proteome</keyword>